<dbReference type="SFLD" id="SFLDG01386">
    <property type="entry name" value="main_SPASM_domain-containing"/>
    <property type="match status" value="1"/>
</dbReference>
<dbReference type="SFLD" id="SFLDF00289">
    <property type="entry name" value="anaerobic_Cys-type_sulfatase-m"/>
    <property type="match status" value="1"/>
</dbReference>
<organism evidence="9 10">
    <name type="scientific">Candidatus Merdivicinus excrementipullorum</name>
    <dbReference type="NCBI Taxonomy" id="2840867"/>
    <lineage>
        <taxon>Bacteria</taxon>
        <taxon>Bacillati</taxon>
        <taxon>Bacillota</taxon>
        <taxon>Clostridia</taxon>
        <taxon>Eubacteriales</taxon>
        <taxon>Oscillospiraceae</taxon>
        <taxon>Oscillospiraceae incertae sedis</taxon>
        <taxon>Candidatus Merdivicinus</taxon>
    </lineage>
</organism>
<keyword evidence="5" id="KW-0408">Iron</keyword>
<dbReference type="InterPro" id="IPR047207">
    <property type="entry name" value="SPASM_anSME"/>
</dbReference>
<dbReference type="Pfam" id="PF04055">
    <property type="entry name" value="Radical_SAM"/>
    <property type="match status" value="1"/>
</dbReference>
<evidence type="ECO:0000313" key="9">
    <source>
        <dbReference type="EMBL" id="HIS76899.1"/>
    </source>
</evidence>
<comment type="similarity">
    <text evidence="7">Belongs to the radical SAM superfamily. Anaerobic sulfatase-maturating enzyme family.</text>
</comment>
<dbReference type="NCBIfam" id="TIGR04085">
    <property type="entry name" value="rSAM_more_4Fe4S"/>
    <property type="match status" value="1"/>
</dbReference>
<comment type="cofactor">
    <cofactor evidence="1">
        <name>[4Fe-4S] cluster</name>
        <dbReference type="ChEBI" id="CHEBI:49883"/>
    </cofactor>
</comment>
<dbReference type="CDD" id="cd21120">
    <property type="entry name" value="SPASM_anSME"/>
    <property type="match status" value="1"/>
</dbReference>
<proteinExistence type="inferred from homology"/>
<evidence type="ECO:0000256" key="1">
    <source>
        <dbReference type="ARBA" id="ARBA00001966"/>
    </source>
</evidence>
<dbReference type="PROSITE" id="PS51918">
    <property type="entry name" value="RADICAL_SAM"/>
    <property type="match status" value="1"/>
</dbReference>
<keyword evidence="2" id="KW-0004">4Fe-4S</keyword>
<dbReference type="PANTHER" id="PTHR43273">
    <property type="entry name" value="ANAEROBIC SULFATASE-MATURATING ENZYME HOMOLOG ASLB-RELATED"/>
    <property type="match status" value="1"/>
</dbReference>
<reference evidence="9" key="1">
    <citation type="submission" date="2020-10" db="EMBL/GenBank/DDBJ databases">
        <authorList>
            <person name="Gilroy R."/>
        </authorList>
    </citation>
    <scope>NUCLEOTIDE SEQUENCE</scope>
    <source>
        <strain evidence="9">CHK199-13235</strain>
    </source>
</reference>
<dbReference type="InterPro" id="IPR007197">
    <property type="entry name" value="rSAM"/>
</dbReference>
<dbReference type="NCBIfam" id="NF010321">
    <property type="entry name" value="PRK13758.1"/>
    <property type="match status" value="1"/>
</dbReference>
<dbReference type="InterPro" id="IPR058240">
    <property type="entry name" value="rSAM_sf"/>
</dbReference>
<dbReference type="InterPro" id="IPR034485">
    <property type="entry name" value="Anaerobic_Cys-type_sulfatase-m"/>
</dbReference>
<dbReference type="InterPro" id="IPR023867">
    <property type="entry name" value="Sulphatase_maturase_rSAM"/>
</dbReference>
<evidence type="ECO:0000256" key="6">
    <source>
        <dbReference type="ARBA" id="ARBA00023014"/>
    </source>
</evidence>
<reference evidence="9" key="2">
    <citation type="journal article" date="2021" name="PeerJ">
        <title>Extensive microbial diversity within the chicken gut microbiome revealed by metagenomics and culture.</title>
        <authorList>
            <person name="Gilroy R."/>
            <person name="Ravi A."/>
            <person name="Getino M."/>
            <person name="Pursley I."/>
            <person name="Horton D.L."/>
            <person name="Alikhan N.F."/>
            <person name="Baker D."/>
            <person name="Gharbi K."/>
            <person name="Hall N."/>
            <person name="Watson M."/>
            <person name="Adriaenssens E.M."/>
            <person name="Foster-Nyarko E."/>
            <person name="Jarju S."/>
            <person name="Secka A."/>
            <person name="Antonio M."/>
            <person name="Oren A."/>
            <person name="Chaudhuri R.R."/>
            <person name="La Ragione R."/>
            <person name="Hildebrand F."/>
            <person name="Pallen M.J."/>
        </authorList>
    </citation>
    <scope>NUCLEOTIDE SEQUENCE</scope>
    <source>
        <strain evidence="9">CHK199-13235</strain>
    </source>
</reference>
<dbReference type="SUPFAM" id="SSF102114">
    <property type="entry name" value="Radical SAM enzymes"/>
    <property type="match status" value="1"/>
</dbReference>
<name>A0A9D1JZR6_9FIRM</name>
<gene>
    <name evidence="9" type="ORF">IAB51_08835</name>
</gene>
<dbReference type="NCBIfam" id="TIGR03942">
    <property type="entry name" value="sulfatase_rSAM"/>
    <property type="match status" value="1"/>
</dbReference>
<keyword evidence="4" id="KW-0479">Metal-binding</keyword>
<sequence>MPPLNFLIKPASGSCNIRCRYCFYHDIGENRDVASYGVMSYETLETLTRKALEAAEGSCAFGFQGGEPTLAGLGFFRKAVEFQKKYARPGLRVSNAIQTNGMAIDREWAEFLAENHFLVGLSMDGTKEIHDANRVGVKGEGTFSRVLRTAQLLTAKKVDFNILTVVTRQSAPHIGKIYSFFRRSGLRWLQFIPCLDPLGEERGSNPYSLTPEVYAKFLKDLFDLWYRDVKAGEFIYIRYFENLVGMVMGYRPESCGLSGRCVIQNVVEADGSVYPCDFYALDEWKLGNIRTDSIPEMMNGETARKFLQVPLEIPGECKACQFYGICRGGCRRDREPMQGDCLPLNYFCPAYKEFFAYALPRLKEIAHEAARRQSGYPHL</sequence>
<dbReference type="InterPro" id="IPR023885">
    <property type="entry name" value="4Fe4S-binding_SPASM_dom"/>
</dbReference>
<dbReference type="EMBL" id="DVJP01000058">
    <property type="protein sequence ID" value="HIS76899.1"/>
    <property type="molecule type" value="Genomic_DNA"/>
</dbReference>
<dbReference type="Pfam" id="PF13186">
    <property type="entry name" value="SPASM"/>
    <property type="match status" value="1"/>
</dbReference>
<dbReference type="SFLD" id="SFLDS00029">
    <property type="entry name" value="Radical_SAM"/>
    <property type="match status" value="1"/>
</dbReference>
<dbReference type="InterPro" id="IPR013785">
    <property type="entry name" value="Aldolase_TIM"/>
</dbReference>
<dbReference type="GO" id="GO:0051539">
    <property type="term" value="F:4 iron, 4 sulfur cluster binding"/>
    <property type="evidence" value="ECO:0007669"/>
    <property type="project" value="UniProtKB-KW"/>
</dbReference>
<evidence type="ECO:0000256" key="4">
    <source>
        <dbReference type="ARBA" id="ARBA00022723"/>
    </source>
</evidence>
<dbReference type="Gene3D" id="3.20.20.70">
    <property type="entry name" value="Aldolase class I"/>
    <property type="match status" value="1"/>
</dbReference>
<dbReference type="GO" id="GO:0016491">
    <property type="term" value="F:oxidoreductase activity"/>
    <property type="evidence" value="ECO:0007669"/>
    <property type="project" value="InterPro"/>
</dbReference>
<evidence type="ECO:0000256" key="3">
    <source>
        <dbReference type="ARBA" id="ARBA00022691"/>
    </source>
</evidence>
<dbReference type="SFLD" id="SFLDG01072">
    <property type="entry name" value="dehydrogenase_like"/>
    <property type="match status" value="1"/>
</dbReference>
<dbReference type="CDD" id="cd01335">
    <property type="entry name" value="Radical_SAM"/>
    <property type="match status" value="1"/>
</dbReference>
<dbReference type="PANTHER" id="PTHR43273:SF3">
    <property type="entry name" value="ANAEROBIC SULFATASE-MATURATING ENZYME HOMOLOG ASLB-RELATED"/>
    <property type="match status" value="1"/>
</dbReference>
<protein>
    <submittedName>
        <fullName evidence="9">Anaerobic sulfatase maturase</fullName>
    </submittedName>
</protein>
<dbReference type="SFLD" id="SFLDG01067">
    <property type="entry name" value="SPASM/twitch_domain_containing"/>
    <property type="match status" value="1"/>
</dbReference>
<dbReference type="GO" id="GO:0046872">
    <property type="term" value="F:metal ion binding"/>
    <property type="evidence" value="ECO:0007669"/>
    <property type="project" value="UniProtKB-KW"/>
</dbReference>
<keyword evidence="6" id="KW-0411">Iron-sulfur</keyword>
<evidence type="ECO:0000256" key="7">
    <source>
        <dbReference type="ARBA" id="ARBA00023601"/>
    </source>
</evidence>
<accession>A0A9D1JZR6</accession>
<dbReference type="AlphaFoldDB" id="A0A9D1JZR6"/>
<evidence type="ECO:0000256" key="2">
    <source>
        <dbReference type="ARBA" id="ARBA00022485"/>
    </source>
</evidence>
<keyword evidence="3" id="KW-0949">S-adenosyl-L-methionine</keyword>
<dbReference type="SFLD" id="SFLDG01384">
    <property type="entry name" value="thioether_bond_formation_requi"/>
    <property type="match status" value="1"/>
</dbReference>
<evidence type="ECO:0000256" key="5">
    <source>
        <dbReference type="ARBA" id="ARBA00023004"/>
    </source>
</evidence>
<comment type="caution">
    <text evidence="9">The sequence shown here is derived from an EMBL/GenBank/DDBJ whole genome shotgun (WGS) entry which is preliminary data.</text>
</comment>
<dbReference type="Proteomes" id="UP000824002">
    <property type="component" value="Unassembled WGS sequence"/>
</dbReference>
<evidence type="ECO:0000259" key="8">
    <source>
        <dbReference type="PROSITE" id="PS51918"/>
    </source>
</evidence>
<evidence type="ECO:0000313" key="10">
    <source>
        <dbReference type="Proteomes" id="UP000824002"/>
    </source>
</evidence>
<feature type="domain" description="Radical SAM core" evidence="8">
    <location>
        <begin position="1"/>
        <end position="227"/>
    </location>
</feature>